<dbReference type="Proteomes" id="UP001597024">
    <property type="component" value="Unassembled WGS sequence"/>
</dbReference>
<dbReference type="Gene3D" id="3.40.47.10">
    <property type="match status" value="1"/>
</dbReference>
<comment type="caution">
    <text evidence="5">The sequence shown here is derived from an EMBL/GenBank/DDBJ whole genome shotgun (WGS) entry which is preliminary data.</text>
</comment>
<evidence type="ECO:0000313" key="5">
    <source>
        <dbReference type="EMBL" id="MFD0891633.1"/>
    </source>
</evidence>
<evidence type="ECO:0000256" key="2">
    <source>
        <dbReference type="ARBA" id="ARBA00022679"/>
    </source>
</evidence>
<dbReference type="SUPFAM" id="SSF53901">
    <property type="entry name" value="Thiolase-like"/>
    <property type="match status" value="1"/>
</dbReference>
<evidence type="ECO:0000313" key="6">
    <source>
        <dbReference type="Proteomes" id="UP001597024"/>
    </source>
</evidence>
<dbReference type="InterPro" id="IPR016039">
    <property type="entry name" value="Thiolase-like"/>
</dbReference>
<protein>
    <submittedName>
        <fullName evidence="5">3-oxoacyl-[acyl-carrier-protein] synthase III C-terminal domain-containing protein</fullName>
    </submittedName>
</protein>
<accession>A0ABW3E6Q6</accession>
<dbReference type="InterPro" id="IPR011141">
    <property type="entry name" value="Polyketide_synthase_type-III"/>
</dbReference>
<keyword evidence="6" id="KW-1185">Reference proteome</keyword>
<comment type="similarity">
    <text evidence="1">Belongs to the thiolase-like superfamily. Chalcone/stilbene synthases family.</text>
</comment>
<dbReference type="PANTHER" id="PTHR11877:SF99">
    <property type="entry name" value="1,3,6,8-TETRAHYDROXYNAPHTHALENE SYNTHASE"/>
    <property type="match status" value="1"/>
</dbReference>
<name>A0ABW3E6Q6_9ACTN</name>
<reference evidence="6" key="1">
    <citation type="journal article" date="2019" name="Int. J. Syst. Evol. Microbiol.">
        <title>The Global Catalogue of Microorganisms (GCM) 10K type strain sequencing project: providing services to taxonomists for standard genome sequencing and annotation.</title>
        <authorList>
            <consortium name="The Broad Institute Genomics Platform"/>
            <consortium name="The Broad Institute Genome Sequencing Center for Infectious Disease"/>
            <person name="Wu L."/>
            <person name="Ma J."/>
        </authorList>
    </citation>
    <scope>NUCLEOTIDE SEQUENCE [LARGE SCALE GENOMIC DNA]</scope>
    <source>
        <strain evidence="6">CCUG 62974</strain>
    </source>
</reference>
<feature type="non-terminal residue" evidence="5">
    <location>
        <position position="1"/>
    </location>
</feature>
<proteinExistence type="inferred from homology"/>
<dbReference type="PANTHER" id="PTHR11877">
    <property type="entry name" value="HYDROXYMETHYLGLUTARYL-COA SYNTHASE"/>
    <property type="match status" value="1"/>
</dbReference>
<dbReference type="InterPro" id="IPR012328">
    <property type="entry name" value="Chalcone/stilbene_synt_C"/>
</dbReference>
<feature type="domain" description="Chalcone/stilbene synthase C-terminal" evidence="4">
    <location>
        <begin position="12"/>
        <end position="150"/>
    </location>
</feature>
<dbReference type="EMBL" id="JBHTHX010003347">
    <property type="protein sequence ID" value="MFD0891633.1"/>
    <property type="molecule type" value="Genomic_DNA"/>
</dbReference>
<sequence length="151" mass="16046">ISLAGRRGPEVVATRGHLYPDSEHVMGWDVGDAGFRVVLDASVPDVVRTYLAGDVDGFLADHGLTRGDITAWVCHPGGPKVLDAVAETLELPQEALELTWRSLASVGNLSSSSVLHVLRDTLALRPPPEGTAGLLIAMGPGFCSELVLLRW</sequence>
<evidence type="ECO:0000256" key="3">
    <source>
        <dbReference type="ARBA" id="ARBA00023315"/>
    </source>
</evidence>
<evidence type="ECO:0000259" key="4">
    <source>
        <dbReference type="Pfam" id="PF02797"/>
    </source>
</evidence>
<organism evidence="5 6">
    <name type="scientific">Streptosporangium algeriense</name>
    <dbReference type="NCBI Taxonomy" id="1682748"/>
    <lineage>
        <taxon>Bacteria</taxon>
        <taxon>Bacillati</taxon>
        <taxon>Actinomycetota</taxon>
        <taxon>Actinomycetes</taxon>
        <taxon>Streptosporangiales</taxon>
        <taxon>Streptosporangiaceae</taxon>
        <taxon>Streptosporangium</taxon>
    </lineage>
</organism>
<keyword evidence="3" id="KW-0012">Acyltransferase</keyword>
<dbReference type="Pfam" id="PF02797">
    <property type="entry name" value="Chal_sti_synt_C"/>
    <property type="match status" value="1"/>
</dbReference>
<evidence type="ECO:0000256" key="1">
    <source>
        <dbReference type="ARBA" id="ARBA00005531"/>
    </source>
</evidence>
<gene>
    <name evidence="5" type="ORF">ACFQ08_44390</name>
</gene>
<keyword evidence="2" id="KW-0808">Transferase</keyword>